<reference evidence="1" key="2">
    <citation type="submission" date="2020-06" db="EMBL/GenBank/DDBJ databases">
        <title>Whole Genome Sequence of Bradyrhizobium sp. Strain 323S2.</title>
        <authorList>
            <person name="Bromfield E.S.P."/>
        </authorList>
    </citation>
    <scope>NUCLEOTIDE SEQUENCE [LARGE SCALE GENOMIC DNA]</scope>
    <source>
        <strain evidence="1">323S2</strain>
    </source>
</reference>
<dbReference type="AlphaFoldDB" id="A0A7Z0QI12"/>
<proteinExistence type="predicted"/>
<evidence type="ECO:0000313" key="3">
    <source>
        <dbReference type="Proteomes" id="UP000564836"/>
    </source>
</evidence>
<sequence length="128" mass="14416">MTTHFQKPPPYGFAPTSTPPMVTSVGASGTRYQFQINAIGTPYFPRPGVYMFVKRASNGNWDVVYIGETSSFERRLYQDLHLHHQWPGIQAHGATHILTLHVQGGILATREAIETDLRRNHVTPCNQQ</sequence>
<name>A0A7Z0QI12_9BRAD</name>
<accession>A0A7Z0QI12</accession>
<reference evidence="2 3" key="3">
    <citation type="journal article" date="2022" name="Int. J. Syst. Evol. Microbiol.">
        <title>Strains of Bradyrhizobium barranii sp. nov. associated with legumes native to Canada are symbionts of soybeans and belong to different subspecies (subsp. barranii subsp. nov. and subsp. apii subsp. nov.) and symbiovars (sv. glycinearum and sv. septentrionale).</title>
        <authorList>
            <person name="Bromfield E.S.P."/>
            <person name="Cloutier S."/>
            <person name="Wasai-Hara S."/>
            <person name="Minamisawa K."/>
        </authorList>
    </citation>
    <scope>NUCLEOTIDE SEQUENCE [LARGE SCALE GENOMIC DNA]</scope>
    <source>
        <strain evidence="2 3">323S2</strain>
    </source>
</reference>
<protein>
    <submittedName>
        <fullName evidence="1">GIY-YIG nuclease family protein</fullName>
    </submittedName>
</protein>
<organism evidence="1">
    <name type="scientific">Bradyrhizobium barranii subsp. barranii</name>
    <dbReference type="NCBI Taxonomy" id="2823807"/>
    <lineage>
        <taxon>Bacteria</taxon>
        <taxon>Pseudomonadati</taxon>
        <taxon>Pseudomonadota</taxon>
        <taxon>Alphaproteobacteria</taxon>
        <taxon>Hyphomicrobiales</taxon>
        <taxon>Nitrobacteraceae</taxon>
        <taxon>Bradyrhizobium</taxon>
        <taxon>Bradyrhizobium barranii</taxon>
    </lineage>
</organism>
<reference evidence="2 3" key="1">
    <citation type="journal article" date="2017" name="Syst. Appl. Microbiol.">
        <title>Soybeans inoculated with root zone soils of Canadian native legumes harbour diverse and novel Bradyrhizobium spp. that possess agricultural potential.</title>
        <authorList>
            <person name="Bromfield E.S.P."/>
            <person name="Cloutier S."/>
            <person name="Tambong J.T."/>
            <person name="Tran Thi T.V."/>
        </authorList>
    </citation>
    <scope>NUCLEOTIDE SEQUENCE [LARGE SCALE GENOMIC DNA]</scope>
    <source>
        <strain evidence="2 3">323S2</strain>
    </source>
</reference>
<dbReference type="EMBL" id="CP088280">
    <property type="protein sequence ID" value="UGX98334.1"/>
    <property type="molecule type" value="Genomic_DNA"/>
</dbReference>
<dbReference type="EMBL" id="JACBFH010000001">
    <property type="protein sequence ID" value="NYY94838.1"/>
    <property type="molecule type" value="Genomic_DNA"/>
</dbReference>
<dbReference type="Proteomes" id="UP000564836">
    <property type="component" value="Chromosome"/>
</dbReference>
<evidence type="ECO:0000313" key="1">
    <source>
        <dbReference type="EMBL" id="NYY94838.1"/>
    </source>
</evidence>
<gene>
    <name evidence="2" type="ORF">G6321_00025735</name>
    <name evidence="1" type="ORF">G6321_42495</name>
</gene>
<dbReference type="RefSeq" id="WP_157789084.1">
    <property type="nucleotide sequence ID" value="NZ_CP088280.1"/>
</dbReference>
<evidence type="ECO:0000313" key="2">
    <source>
        <dbReference type="EMBL" id="UGX98334.1"/>
    </source>
</evidence>